<evidence type="ECO:0000256" key="1">
    <source>
        <dbReference type="ARBA" id="ARBA00001974"/>
    </source>
</evidence>
<gene>
    <name evidence="7" type="ORF">I540_0085</name>
</gene>
<evidence type="ECO:0000313" key="8">
    <source>
        <dbReference type="Proteomes" id="UP000023351"/>
    </source>
</evidence>
<dbReference type="InterPro" id="IPR016166">
    <property type="entry name" value="FAD-bd_PCMH"/>
</dbReference>
<keyword evidence="4" id="KW-0274">FAD</keyword>
<accession>X8E2A5</accession>
<comment type="similarity">
    <text evidence="2">Belongs to the oxygen-dependent FAD-linked oxidoreductase family.</text>
</comment>
<dbReference type="AlphaFoldDB" id="X8E2A5"/>
<protein>
    <submittedName>
        <fullName evidence="7">FAD binding domain protein</fullName>
    </submittedName>
</protein>
<keyword evidence="3" id="KW-0285">Flavoprotein</keyword>
<evidence type="ECO:0000259" key="6">
    <source>
        <dbReference type="PROSITE" id="PS51387"/>
    </source>
</evidence>
<dbReference type="InterPro" id="IPR050416">
    <property type="entry name" value="FAD-linked_Oxidoreductase"/>
</dbReference>
<dbReference type="PANTHER" id="PTHR42973:SF39">
    <property type="entry name" value="FAD-BINDING PCMH-TYPE DOMAIN-CONTAINING PROTEIN"/>
    <property type="match status" value="1"/>
</dbReference>
<sequence>MAAALAPYGLGLSSGDFGGVGVGGLTAAGGIGLLNRNYGLTIDRLRAAQIVLADGTVTDADHQHHPDLFWAIRGAAANFGVVTAFEFEADSVTDVGWAQFIIEADNMIAFLQRFGVAASSAPRDTTAFLTAVPAQPSQPPLAQLTVMVNNVDPDVVTDRLQPFVRLGDPAMPKQLSHPTPPLSAQSWTSLARRKANQQCGRALSTLSLPWSPEHLCACCILALSPCCKFAPSVGR</sequence>
<dbReference type="InterPro" id="IPR036318">
    <property type="entry name" value="FAD-bd_PCMH-like_sf"/>
</dbReference>
<dbReference type="PROSITE" id="PS51387">
    <property type="entry name" value="FAD_PCMH"/>
    <property type="match status" value="1"/>
</dbReference>
<reference evidence="7 8" key="1">
    <citation type="submission" date="2013-12" db="EMBL/GenBank/DDBJ databases">
        <authorList>
            <person name="Zelazny A."/>
            <person name="Olivier K."/>
            <person name="Holland S."/>
            <person name="Lenaerts A."/>
            <person name="Ordway D."/>
            <person name="DeGroote M.A."/>
            <person name="Parker T."/>
            <person name="Sizemore C."/>
            <person name="Tallon L.J."/>
            <person name="Sadzewicz L.K."/>
            <person name="Sengamalay N."/>
            <person name="Fraser C.M."/>
            <person name="Hine E."/>
            <person name="Shefchek K.A."/>
            <person name="Das S.P."/>
            <person name="Tettelin H."/>
        </authorList>
    </citation>
    <scope>NUCLEOTIDE SEQUENCE [LARGE SCALE GENOMIC DNA]</scope>
    <source>
        <strain evidence="7 8">1513</strain>
    </source>
</reference>
<dbReference type="GO" id="GO:0071949">
    <property type="term" value="F:FAD binding"/>
    <property type="evidence" value="ECO:0007669"/>
    <property type="project" value="InterPro"/>
</dbReference>
<name>X8E2A5_9MYCO</name>
<feature type="domain" description="FAD-binding PCMH-type" evidence="6">
    <location>
        <begin position="1"/>
        <end position="92"/>
    </location>
</feature>
<evidence type="ECO:0000256" key="3">
    <source>
        <dbReference type="ARBA" id="ARBA00022630"/>
    </source>
</evidence>
<dbReference type="PANTHER" id="PTHR42973">
    <property type="entry name" value="BINDING OXIDOREDUCTASE, PUTATIVE (AFU_ORTHOLOGUE AFUA_1G17690)-RELATED"/>
    <property type="match status" value="1"/>
</dbReference>
<dbReference type="InterPro" id="IPR016169">
    <property type="entry name" value="FAD-bd_PCMH_sub2"/>
</dbReference>
<keyword evidence="5" id="KW-0560">Oxidoreductase</keyword>
<dbReference type="Gene3D" id="3.30.465.10">
    <property type="match status" value="1"/>
</dbReference>
<evidence type="ECO:0000256" key="2">
    <source>
        <dbReference type="ARBA" id="ARBA00005466"/>
    </source>
</evidence>
<dbReference type="PATRIC" id="fig|1299321.3.peg.75"/>
<evidence type="ECO:0000256" key="4">
    <source>
        <dbReference type="ARBA" id="ARBA00022827"/>
    </source>
</evidence>
<evidence type="ECO:0000313" key="7">
    <source>
        <dbReference type="EMBL" id="EUA74336.1"/>
    </source>
</evidence>
<comment type="caution">
    <text evidence="7">The sequence shown here is derived from an EMBL/GenBank/DDBJ whole genome shotgun (WGS) entry which is preliminary data.</text>
</comment>
<organism evidence="7 8">
    <name type="scientific">Mycobacteroides abscessus subsp. bolletii 1513</name>
    <dbReference type="NCBI Taxonomy" id="1299321"/>
    <lineage>
        <taxon>Bacteria</taxon>
        <taxon>Bacillati</taxon>
        <taxon>Actinomycetota</taxon>
        <taxon>Actinomycetes</taxon>
        <taxon>Mycobacteriales</taxon>
        <taxon>Mycobacteriaceae</taxon>
        <taxon>Mycobacteroides</taxon>
        <taxon>Mycobacteroides abscessus</taxon>
    </lineage>
</organism>
<dbReference type="GO" id="GO:0016491">
    <property type="term" value="F:oxidoreductase activity"/>
    <property type="evidence" value="ECO:0007669"/>
    <property type="project" value="UniProtKB-KW"/>
</dbReference>
<dbReference type="Pfam" id="PF01565">
    <property type="entry name" value="FAD_binding_4"/>
    <property type="match status" value="1"/>
</dbReference>
<dbReference type="SUPFAM" id="SSF56176">
    <property type="entry name" value="FAD-binding/transporter-associated domain-like"/>
    <property type="match status" value="1"/>
</dbReference>
<dbReference type="InterPro" id="IPR006094">
    <property type="entry name" value="Oxid_FAD_bind_N"/>
</dbReference>
<comment type="cofactor">
    <cofactor evidence="1">
        <name>FAD</name>
        <dbReference type="ChEBI" id="CHEBI:57692"/>
    </cofactor>
</comment>
<evidence type="ECO:0000256" key="5">
    <source>
        <dbReference type="ARBA" id="ARBA00023002"/>
    </source>
</evidence>
<dbReference type="Proteomes" id="UP000023351">
    <property type="component" value="Unassembled WGS sequence"/>
</dbReference>
<proteinExistence type="inferred from homology"/>
<dbReference type="EMBL" id="JAOJ01000001">
    <property type="protein sequence ID" value="EUA74336.1"/>
    <property type="molecule type" value="Genomic_DNA"/>
</dbReference>